<keyword evidence="4 6" id="KW-1133">Transmembrane helix</keyword>
<evidence type="ECO:0000313" key="9">
    <source>
        <dbReference type="Proteomes" id="UP001260072"/>
    </source>
</evidence>
<evidence type="ECO:0000256" key="4">
    <source>
        <dbReference type="ARBA" id="ARBA00022989"/>
    </source>
</evidence>
<keyword evidence="5 6" id="KW-0472">Membrane</keyword>
<dbReference type="InterPro" id="IPR051791">
    <property type="entry name" value="Pra-immunoreactive"/>
</dbReference>
<comment type="subcellular location">
    <subcellularLocation>
        <location evidence="1">Cell membrane</location>
        <topology evidence="1">Multi-pass membrane protein</topology>
    </subcellularLocation>
</comment>
<evidence type="ECO:0000313" key="8">
    <source>
        <dbReference type="EMBL" id="MDR5693562.1"/>
    </source>
</evidence>
<evidence type="ECO:0000256" key="3">
    <source>
        <dbReference type="ARBA" id="ARBA00022692"/>
    </source>
</evidence>
<feature type="transmembrane region" description="Helical" evidence="6">
    <location>
        <begin position="39"/>
        <end position="60"/>
    </location>
</feature>
<evidence type="ECO:0000256" key="2">
    <source>
        <dbReference type="ARBA" id="ARBA00022475"/>
    </source>
</evidence>
<feature type="domain" description="RDD" evidence="7">
    <location>
        <begin position="34"/>
        <end position="138"/>
    </location>
</feature>
<evidence type="ECO:0000256" key="1">
    <source>
        <dbReference type="ARBA" id="ARBA00004651"/>
    </source>
</evidence>
<dbReference type="InterPro" id="IPR016795">
    <property type="entry name" value="UCP021697"/>
</dbReference>
<dbReference type="Proteomes" id="UP001260072">
    <property type="component" value="Unassembled WGS sequence"/>
</dbReference>
<dbReference type="PANTHER" id="PTHR36115:SF6">
    <property type="entry name" value="PROLINE-RICH ANTIGEN HOMOLOG"/>
    <property type="match status" value="1"/>
</dbReference>
<gene>
    <name evidence="8" type="ORF">RH861_15915</name>
</gene>
<keyword evidence="3 6" id="KW-0812">Transmembrane</keyword>
<dbReference type="InterPro" id="IPR010432">
    <property type="entry name" value="RDD"/>
</dbReference>
<comment type="caution">
    <text evidence="8">The sequence shown here is derived from an EMBL/GenBank/DDBJ whole genome shotgun (WGS) entry which is preliminary data.</text>
</comment>
<protein>
    <submittedName>
        <fullName evidence="8">RDD family protein</fullName>
    </submittedName>
</protein>
<feature type="transmembrane region" description="Helical" evidence="6">
    <location>
        <begin position="66"/>
        <end position="88"/>
    </location>
</feature>
<accession>A0ABU1FQG7</accession>
<dbReference type="PANTHER" id="PTHR36115">
    <property type="entry name" value="PROLINE-RICH ANTIGEN HOMOLOG-RELATED"/>
    <property type="match status" value="1"/>
</dbReference>
<keyword evidence="9" id="KW-1185">Reference proteome</keyword>
<evidence type="ECO:0000259" key="7">
    <source>
        <dbReference type="Pfam" id="PF06271"/>
    </source>
</evidence>
<organism evidence="8 9">
    <name type="scientific">Agromyces indicus</name>
    <dbReference type="NCBI Taxonomy" id="758919"/>
    <lineage>
        <taxon>Bacteria</taxon>
        <taxon>Bacillati</taxon>
        <taxon>Actinomycetota</taxon>
        <taxon>Actinomycetes</taxon>
        <taxon>Micrococcales</taxon>
        <taxon>Microbacteriaceae</taxon>
        <taxon>Agromyces</taxon>
    </lineage>
</organism>
<dbReference type="Pfam" id="PF06271">
    <property type="entry name" value="RDD"/>
    <property type="match status" value="1"/>
</dbReference>
<evidence type="ECO:0000256" key="6">
    <source>
        <dbReference type="SAM" id="Phobius"/>
    </source>
</evidence>
<proteinExistence type="predicted"/>
<dbReference type="PIRSF" id="PIRSF021697">
    <property type="entry name" value="UCP021697"/>
    <property type="match status" value="1"/>
</dbReference>
<feature type="transmembrane region" description="Helical" evidence="6">
    <location>
        <begin position="109"/>
        <end position="125"/>
    </location>
</feature>
<dbReference type="RefSeq" id="WP_310521811.1">
    <property type="nucleotide sequence ID" value="NZ_BAABBS010000002.1"/>
</dbReference>
<evidence type="ECO:0000256" key="5">
    <source>
        <dbReference type="ARBA" id="ARBA00023136"/>
    </source>
</evidence>
<dbReference type="EMBL" id="JAVKGS010000006">
    <property type="protein sequence ID" value="MDR5693562.1"/>
    <property type="molecule type" value="Genomic_DNA"/>
</dbReference>
<name>A0ABU1FQG7_9MICO</name>
<sequence>MSQPAPAPSGDLEPSRYPGERLGLPEEGIGSVGRLGRRFAALLIDWAIANVIALLVGPYASNAQSWATLGLFALMQVLFIPTIGGSIGHRALGLRVVPLGGGWVGPWRPVVRTLLLVFVIPALIWDSDQRGLHDKAAGTVLIRA</sequence>
<keyword evidence="2" id="KW-1003">Cell membrane</keyword>
<reference evidence="9" key="1">
    <citation type="submission" date="2023-07" db="EMBL/GenBank/DDBJ databases">
        <title>Description of three actinobacteria isolated from air of manufacturing shop in a pharmaceutical factory.</title>
        <authorList>
            <person name="Zhang D.-F."/>
        </authorList>
    </citation>
    <scope>NUCLEOTIDE SEQUENCE [LARGE SCALE GENOMIC DNA]</scope>
    <source>
        <strain evidence="9">CCTCC AB 2011122</strain>
    </source>
</reference>